<dbReference type="AlphaFoldDB" id="A0A8A3S4W0"/>
<accession>A0A8A3S4W0</accession>
<dbReference type="PROSITE" id="PS50234">
    <property type="entry name" value="VWFA"/>
    <property type="match status" value="1"/>
</dbReference>
<sequence length="1052" mass="116066">MKDRSRAGCLFVFIGLLIICMAVTPAQGLQISVKTDTEWLVAGDTGGAVVTATVNGSDGHPLKGVNVAFSCDTTMGSLSRMVVETDKNGLAVTTFLPGEKSGIAQINVTARYGVDTGASTFEQEIDHASPYRLHSLECENEVTAGSTTGIVLSMEDEYGNLIDARNINEVEAVAFYVGSPGDGAYFENGKKEIVVPVSEGGEVRVSLTTATTAGENIVYIDFPGAIDSRYLTITGLANGEPSTIYQMVSPKAESLDEDDYPEQPLDRSFSITYALYDQHGNAAGDRQIKINVRSVSGSLTAGEWIVTTNSQGKAMITYGPSERAGVVDIVATAVDNSSVTRAQRVGFYSTTPTNMILTAVPQTIASRDVKKDLVSHVKAKVTDTRGNPVRNESVSFRLIGVDNGIYLVTDDPEISNNTRTSEIKGVSLLATTDKDGLATIDFYPGAFTVDPENSRYSSMASGNATIQAVWGDQKENITISFRNYPYLSVSTSVEPRTVTVNGTVNVTVQLTGDGWALQSRPIDVVLCTDRSGSMLKNTTTISGYNQYDQEWIKQESIDDRMVHAMAAAKVFVSKMKSAKDRIGLVSFGQNGTTNLDGYYYKYWAGRDYIYEIYYVPVWDIKKNDWKLIELYSEWEPDESDDNDYISKHYNNSQTYSGPATRDLELISTYRTVNTEIDNWLPCGGTPMREGLYQSVQMIIDRPRPSDNPVKAIVLLTDGEWNTGGNPEGGDEAKSLGDLGNRNVIQYANESDIKIFTIALGDEPSHEELRRYAEDTGGKFYSATAGDDLTRVYEDIAQKLQEAAGVNTTMDLYFDRVMINTTPTSDVFEYQYQDPVSTREEKYWTHNNSVFWGPESYDQSSDWEDNTLSFNIEDIYLNQTWETTFCLKVLKEGNIDIFGNESRIHFNGTLGETELGLPHTFITAVQVLKETNVTTADIQVDSLNTSVDSGILDLSWHLTYTGNEDVIQEVTYQISPDNVWWDGTWQVADMISLSSGVEMNGTYSSSLDQRGKQGWYKIRISALEDIPGGVCDEVTYNGIIQVGKDERAYIRLE</sequence>
<dbReference type="InterPro" id="IPR051266">
    <property type="entry name" value="CLCR"/>
</dbReference>
<dbReference type="Pfam" id="PF00092">
    <property type="entry name" value="VWA"/>
    <property type="match status" value="1"/>
</dbReference>
<dbReference type="Gene3D" id="2.60.40.10">
    <property type="entry name" value="Immunoglobulins"/>
    <property type="match status" value="3"/>
</dbReference>
<dbReference type="Proteomes" id="UP001042704">
    <property type="component" value="Chromosome"/>
</dbReference>
<dbReference type="InterPro" id="IPR002035">
    <property type="entry name" value="VWF_A"/>
</dbReference>
<reference evidence="2" key="1">
    <citation type="journal article" date="2001" name="Int. J. Syst. Evol. Microbiol.">
        <title>Methanofollis aquaemaris sp. nov., a methanogen isolated from an aquaculture fish pond.</title>
        <authorList>
            <person name="Lai M.C."/>
            <person name="Chen S.C."/>
        </authorList>
    </citation>
    <scope>NUCLEOTIDE SEQUENCE</scope>
    <source>
        <strain evidence="2">N2F9704</strain>
    </source>
</reference>
<dbReference type="PANTHER" id="PTHR10579">
    <property type="entry name" value="CALCIUM-ACTIVATED CHLORIDE CHANNEL REGULATOR"/>
    <property type="match status" value="1"/>
</dbReference>
<evidence type="ECO:0000313" key="2">
    <source>
        <dbReference type="EMBL" id="QSZ67155.1"/>
    </source>
</evidence>
<feature type="domain" description="VWFA" evidence="1">
    <location>
        <begin position="523"/>
        <end position="795"/>
    </location>
</feature>
<dbReference type="SMART" id="SM00327">
    <property type="entry name" value="VWA"/>
    <property type="match status" value="1"/>
</dbReference>
<dbReference type="SUPFAM" id="SSF49373">
    <property type="entry name" value="Invasin/intimin cell-adhesion fragments"/>
    <property type="match status" value="2"/>
</dbReference>
<protein>
    <submittedName>
        <fullName evidence="2">VWA domain-containing protein</fullName>
    </submittedName>
</protein>
<name>A0A8A3S4W0_9EURY</name>
<organism evidence="2 3">
    <name type="scientific">Methanofollis aquaemaris</name>
    <dbReference type="NCBI Taxonomy" id="126734"/>
    <lineage>
        <taxon>Archaea</taxon>
        <taxon>Methanobacteriati</taxon>
        <taxon>Methanobacteriota</taxon>
        <taxon>Stenosarchaea group</taxon>
        <taxon>Methanomicrobia</taxon>
        <taxon>Methanomicrobiales</taxon>
        <taxon>Methanomicrobiaceae</taxon>
        <taxon>Methanofollis</taxon>
    </lineage>
</organism>
<dbReference type="SUPFAM" id="SSF53300">
    <property type="entry name" value="vWA-like"/>
    <property type="match status" value="1"/>
</dbReference>
<keyword evidence="3" id="KW-1185">Reference proteome</keyword>
<dbReference type="CDD" id="cd00198">
    <property type="entry name" value="vWFA"/>
    <property type="match status" value="1"/>
</dbReference>
<reference evidence="2" key="2">
    <citation type="submission" date="2019-02" db="EMBL/GenBank/DDBJ databases">
        <authorList>
            <person name="Chen S.-C."/>
            <person name="Chien H.-H."/>
            <person name="Lai M.-C."/>
        </authorList>
    </citation>
    <scope>NUCLEOTIDE SEQUENCE</scope>
    <source>
        <strain evidence="2">N2F9704</strain>
    </source>
</reference>
<dbReference type="KEGG" id="maqe:RJ40_06400"/>
<evidence type="ECO:0000313" key="3">
    <source>
        <dbReference type="Proteomes" id="UP001042704"/>
    </source>
</evidence>
<dbReference type="Gene3D" id="3.40.50.410">
    <property type="entry name" value="von Willebrand factor, type A domain"/>
    <property type="match status" value="2"/>
</dbReference>
<dbReference type="InterPro" id="IPR013783">
    <property type="entry name" value="Ig-like_fold"/>
</dbReference>
<dbReference type="RefSeq" id="WP_265582529.1">
    <property type="nucleotide sequence ID" value="NZ_CP036172.1"/>
</dbReference>
<dbReference type="GeneID" id="76423978"/>
<gene>
    <name evidence="2" type="ORF">RJ40_06400</name>
</gene>
<dbReference type="PANTHER" id="PTHR10579:SF43">
    <property type="entry name" value="ZINC FINGER (C3HC4-TYPE RING FINGER) FAMILY PROTEIN"/>
    <property type="match status" value="1"/>
</dbReference>
<proteinExistence type="predicted"/>
<dbReference type="EMBL" id="CP036172">
    <property type="protein sequence ID" value="QSZ67155.1"/>
    <property type="molecule type" value="Genomic_DNA"/>
</dbReference>
<evidence type="ECO:0000259" key="1">
    <source>
        <dbReference type="PROSITE" id="PS50234"/>
    </source>
</evidence>
<dbReference type="InterPro" id="IPR036465">
    <property type="entry name" value="vWFA_dom_sf"/>
</dbReference>
<dbReference type="InterPro" id="IPR008964">
    <property type="entry name" value="Invasin/intimin_cell_adhesion"/>
</dbReference>